<dbReference type="PANTHER" id="PTHR22168:SF8">
    <property type="entry name" value="TRANSMEMBRANE PROTEIN 26"/>
    <property type="match status" value="1"/>
</dbReference>
<dbReference type="InterPro" id="IPR019169">
    <property type="entry name" value="Transmembrane_26"/>
</dbReference>
<feature type="transmembrane region" description="Helical" evidence="2">
    <location>
        <begin position="228"/>
        <end position="245"/>
    </location>
</feature>
<dbReference type="AlphaFoldDB" id="A0A914Q003"/>
<feature type="compositionally biased region" description="Polar residues" evidence="1">
    <location>
        <begin position="24"/>
        <end position="39"/>
    </location>
</feature>
<feature type="transmembrane region" description="Helical" evidence="2">
    <location>
        <begin position="95"/>
        <end position="117"/>
    </location>
</feature>
<feature type="compositionally biased region" description="Basic residues" evidence="1">
    <location>
        <begin position="395"/>
        <end position="407"/>
    </location>
</feature>
<accession>A0A914Q003</accession>
<keyword evidence="2" id="KW-1133">Transmembrane helix</keyword>
<evidence type="ECO:0000256" key="2">
    <source>
        <dbReference type="SAM" id="Phobius"/>
    </source>
</evidence>
<protein>
    <submittedName>
        <fullName evidence="4">Transmembrane protein 26</fullName>
    </submittedName>
</protein>
<dbReference type="Proteomes" id="UP000887578">
    <property type="component" value="Unplaced"/>
</dbReference>
<feature type="region of interest" description="Disordered" evidence="1">
    <location>
        <begin position="382"/>
        <end position="459"/>
    </location>
</feature>
<evidence type="ECO:0000313" key="3">
    <source>
        <dbReference type="Proteomes" id="UP000887578"/>
    </source>
</evidence>
<organism evidence="3 4">
    <name type="scientific">Panagrolaimus davidi</name>
    <dbReference type="NCBI Taxonomy" id="227884"/>
    <lineage>
        <taxon>Eukaryota</taxon>
        <taxon>Metazoa</taxon>
        <taxon>Ecdysozoa</taxon>
        <taxon>Nematoda</taxon>
        <taxon>Chromadorea</taxon>
        <taxon>Rhabditida</taxon>
        <taxon>Tylenchina</taxon>
        <taxon>Panagrolaimomorpha</taxon>
        <taxon>Panagrolaimoidea</taxon>
        <taxon>Panagrolaimidae</taxon>
        <taxon>Panagrolaimus</taxon>
    </lineage>
</organism>
<proteinExistence type="predicted"/>
<feature type="region of interest" description="Disordered" evidence="1">
    <location>
        <begin position="1"/>
        <end position="90"/>
    </location>
</feature>
<keyword evidence="2" id="KW-0812">Transmembrane</keyword>
<feature type="transmembrane region" description="Helical" evidence="2">
    <location>
        <begin position="257"/>
        <end position="277"/>
    </location>
</feature>
<keyword evidence="3" id="KW-1185">Reference proteome</keyword>
<reference evidence="4" key="1">
    <citation type="submission" date="2022-11" db="UniProtKB">
        <authorList>
            <consortium name="WormBaseParasite"/>
        </authorList>
    </citation>
    <scope>IDENTIFICATION</scope>
</reference>
<evidence type="ECO:0000256" key="1">
    <source>
        <dbReference type="SAM" id="MobiDB-lite"/>
    </source>
</evidence>
<feature type="transmembrane region" description="Helical" evidence="2">
    <location>
        <begin position="196"/>
        <end position="216"/>
    </location>
</feature>
<feature type="transmembrane region" description="Helical" evidence="2">
    <location>
        <begin position="157"/>
        <end position="176"/>
    </location>
</feature>
<name>A0A914Q003_9BILA</name>
<feature type="transmembrane region" description="Helical" evidence="2">
    <location>
        <begin position="129"/>
        <end position="148"/>
    </location>
</feature>
<feature type="compositionally biased region" description="Basic residues" evidence="1">
    <location>
        <begin position="8"/>
        <end position="17"/>
    </location>
</feature>
<dbReference type="WBParaSite" id="PDA_v2.g24445.t1">
    <property type="protein sequence ID" value="PDA_v2.g24445.t1"/>
    <property type="gene ID" value="PDA_v2.g24445"/>
</dbReference>
<evidence type="ECO:0000313" key="4">
    <source>
        <dbReference type="WBParaSite" id="PDA_v2.g24445.t1"/>
    </source>
</evidence>
<keyword evidence="2" id="KW-0472">Membrane</keyword>
<feature type="compositionally biased region" description="Polar residues" evidence="1">
    <location>
        <begin position="410"/>
        <end position="420"/>
    </location>
</feature>
<feature type="transmembrane region" description="Helical" evidence="2">
    <location>
        <begin position="339"/>
        <end position="360"/>
    </location>
</feature>
<sequence length="459" mass="52487">MSKSERSPRHHVKRHSKSAAIPRQHSSPRSSITAMAQSESDAEPGIPQQHDTLHHSHPFRQQQQQQQQLPPDRPIGLPHQRSGNPKSSGPGGAKILINIVRALLARALFVVHSFATIWMTADLRKENEIWAFALISVSIVIEGSYAIIMRAGDERKWFSPSVLLYILATAPPIWLLEATMCDWRTAENTNRIDDKIHLQLLEQLLLVILIIGRWLLPKGKISREQLSQILLAYLAMSSDIVEFFDVFKERPVYSDKFVQYVVLSAWTLSLLQFPFVLTLSRARKMRVAITDEVYVNNKKTTNSWQAVYDIDLWAILLANSLQDIPFLAVRLYLFSQHGLLTYTMAFFICKNLLIIALQTYRAFVLFNDRYVHPGGGSNGIFESTNSKELYDSNNKHPRKHQHRKGRKGNANESLENTPIHNNNRRSSSQPRSYGALPPSSRSPHRRAYRQVRSSIDEEE</sequence>
<dbReference type="PANTHER" id="PTHR22168">
    <property type="entry name" value="TMEM26 PROTEIN"/>
    <property type="match status" value="1"/>
</dbReference>
<dbReference type="Pfam" id="PF09772">
    <property type="entry name" value="Tmem26"/>
    <property type="match status" value="1"/>
</dbReference>